<accession>A0A2U2J092</accession>
<evidence type="ECO:0000313" key="1">
    <source>
        <dbReference type="EMBL" id="PWG01701.1"/>
    </source>
</evidence>
<reference evidence="1 2" key="1">
    <citation type="submission" date="2018-05" db="EMBL/GenBank/DDBJ databases">
        <title>Genome of Sphingosinicella humi QZX222.</title>
        <authorList>
            <person name="Qiao Z."/>
            <person name="Wang G."/>
        </authorList>
    </citation>
    <scope>NUCLEOTIDE SEQUENCE [LARGE SCALE GENOMIC DNA]</scope>
    <source>
        <strain evidence="1 2">QZX222</strain>
    </source>
</reference>
<dbReference type="AlphaFoldDB" id="A0A2U2J092"/>
<organism evidence="1 2">
    <name type="scientific">Allosphingosinicella humi</name>
    <dbReference type="NCBI Taxonomy" id="2068657"/>
    <lineage>
        <taxon>Bacteria</taxon>
        <taxon>Pseudomonadati</taxon>
        <taxon>Pseudomonadota</taxon>
        <taxon>Alphaproteobacteria</taxon>
        <taxon>Sphingomonadales</taxon>
        <taxon>Sphingomonadaceae</taxon>
        <taxon>Allosphingosinicella</taxon>
    </lineage>
</organism>
<sequence>MEREEARRLKSENDMLRLAFRRLSIDTSEQGARDAGPASIALKEDQVSKTQIGSVSIVDRRAVDTFLSSDWLEARGWRIDPDGSIYDETTNWLVAPAGFADVLRRML</sequence>
<gene>
    <name evidence="1" type="ORF">DF286_01570</name>
</gene>
<proteinExistence type="predicted"/>
<dbReference type="EMBL" id="QFFF01000001">
    <property type="protein sequence ID" value="PWG01701.1"/>
    <property type="molecule type" value="Genomic_DNA"/>
</dbReference>
<protein>
    <submittedName>
        <fullName evidence="1">Uncharacterized protein</fullName>
    </submittedName>
</protein>
<dbReference type="Proteomes" id="UP000245916">
    <property type="component" value="Unassembled WGS sequence"/>
</dbReference>
<comment type="caution">
    <text evidence="1">The sequence shown here is derived from an EMBL/GenBank/DDBJ whole genome shotgun (WGS) entry which is preliminary data.</text>
</comment>
<evidence type="ECO:0000313" key="2">
    <source>
        <dbReference type="Proteomes" id="UP000245916"/>
    </source>
</evidence>
<keyword evidence="2" id="KW-1185">Reference proteome</keyword>
<name>A0A2U2J092_9SPHN</name>